<name>A0A0J5YQF2_BURCE</name>
<evidence type="ECO:0000313" key="2">
    <source>
        <dbReference type="Proteomes" id="UP000036338"/>
    </source>
</evidence>
<evidence type="ECO:0000313" key="1">
    <source>
        <dbReference type="EMBL" id="KML39673.1"/>
    </source>
</evidence>
<dbReference type="EMBL" id="LDWR01000125">
    <property type="protein sequence ID" value="KML39673.1"/>
    <property type="molecule type" value="Genomic_DNA"/>
</dbReference>
<protein>
    <submittedName>
        <fullName evidence="1">Uncharacterized protein</fullName>
    </submittedName>
</protein>
<dbReference type="PATRIC" id="fig|292.27.peg.1003"/>
<organism evidence="1 2">
    <name type="scientific">Burkholderia cepacia</name>
    <name type="common">Pseudomonas cepacia</name>
    <dbReference type="NCBI Taxonomy" id="292"/>
    <lineage>
        <taxon>Bacteria</taxon>
        <taxon>Pseudomonadati</taxon>
        <taxon>Pseudomonadota</taxon>
        <taxon>Betaproteobacteria</taxon>
        <taxon>Burkholderiales</taxon>
        <taxon>Burkholderiaceae</taxon>
        <taxon>Burkholderia</taxon>
        <taxon>Burkholderia cepacia complex</taxon>
    </lineage>
</organism>
<gene>
    <name evidence="1" type="ORF">VL15_38365</name>
</gene>
<proteinExistence type="predicted"/>
<sequence length="62" mass="6545">MIRQAAACKRTIHCITDGRYAEGDTKGCTVAHEYGATIGSGTTFPQITSKVRISVNVISGSD</sequence>
<accession>A0A0J5YQF2</accession>
<dbReference type="Proteomes" id="UP000036338">
    <property type="component" value="Unassembled WGS sequence"/>
</dbReference>
<dbReference type="AlphaFoldDB" id="A0A0J5YQF2"/>
<reference evidence="1 2" key="1">
    <citation type="submission" date="2015-05" db="EMBL/GenBank/DDBJ databases">
        <title>Draft genome of Burkholderia cepacia LK29.</title>
        <authorList>
            <person name="Chan X.Y."/>
        </authorList>
    </citation>
    <scope>NUCLEOTIDE SEQUENCE [LARGE SCALE GENOMIC DNA]</scope>
    <source>
        <strain evidence="1 2">LK29</strain>
    </source>
</reference>
<comment type="caution">
    <text evidence="1">The sequence shown here is derived from an EMBL/GenBank/DDBJ whole genome shotgun (WGS) entry which is preliminary data.</text>
</comment>